<dbReference type="RefSeq" id="XP_002116656.1">
    <property type="nucleotide sequence ID" value="XM_002116620.1"/>
</dbReference>
<dbReference type="KEGG" id="tad:TRIADDRAFT_60662"/>
<dbReference type="PhylomeDB" id="B3S914"/>
<evidence type="ECO:0000256" key="1">
    <source>
        <dbReference type="SAM" id="SignalP"/>
    </source>
</evidence>
<reference evidence="2 3" key="1">
    <citation type="journal article" date="2008" name="Nature">
        <title>The Trichoplax genome and the nature of placozoans.</title>
        <authorList>
            <person name="Srivastava M."/>
            <person name="Begovic E."/>
            <person name="Chapman J."/>
            <person name="Putnam N.H."/>
            <person name="Hellsten U."/>
            <person name="Kawashima T."/>
            <person name="Kuo A."/>
            <person name="Mitros T."/>
            <person name="Salamov A."/>
            <person name="Carpenter M.L."/>
            <person name="Signorovitch A.Y."/>
            <person name="Moreno M.A."/>
            <person name="Kamm K."/>
            <person name="Grimwood J."/>
            <person name="Schmutz J."/>
            <person name="Shapiro H."/>
            <person name="Grigoriev I.V."/>
            <person name="Buss L.W."/>
            <person name="Schierwater B."/>
            <person name="Dellaporta S.L."/>
            <person name="Rokhsar D.S."/>
        </authorList>
    </citation>
    <scope>NUCLEOTIDE SEQUENCE [LARGE SCALE GENOMIC DNA]</scope>
    <source>
        <strain evidence="2 3">Grell-BS-1999</strain>
    </source>
</reference>
<feature type="signal peptide" evidence="1">
    <location>
        <begin position="1"/>
        <end position="19"/>
    </location>
</feature>
<organism evidence="2 3">
    <name type="scientific">Trichoplax adhaerens</name>
    <name type="common">Trichoplax reptans</name>
    <dbReference type="NCBI Taxonomy" id="10228"/>
    <lineage>
        <taxon>Eukaryota</taxon>
        <taxon>Metazoa</taxon>
        <taxon>Placozoa</taxon>
        <taxon>Uniplacotomia</taxon>
        <taxon>Trichoplacea</taxon>
        <taxon>Trichoplacidae</taxon>
        <taxon>Trichoplax</taxon>
    </lineage>
</organism>
<dbReference type="HOGENOM" id="CLU_084880_0_0_1"/>
<dbReference type="SUPFAM" id="SSF56496">
    <property type="entry name" value="Fibrinogen C-terminal domain-like"/>
    <property type="match status" value="1"/>
</dbReference>
<dbReference type="InterPro" id="IPR036056">
    <property type="entry name" value="Fibrinogen-like_C"/>
</dbReference>
<dbReference type="Proteomes" id="UP000009022">
    <property type="component" value="Unassembled WGS sequence"/>
</dbReference>
<dbReference type="InParanoid" id="B3S914"/>
<evidence type="ECO:0000313" key="2">
    <source>
        <dbReference type="EMBL" id="EDV20715.1"/>
    </source>
</evidence>
<protein>
    <recommendedName>
        <fullName evidence="4">Fibrinogen C-terminal domain-containing protein</fullName>
    </recommendedName>
</protein>
<dbReference type="GO" id="GO:0005615">
    <property type="term" value="C:extracellular space"/>
    <property type="evidence" value="ECO:0000318"/>
    <property type="project" value="GO_Central"/>
</dbReference>
<sequence>MVKIWSLFAIVALLPLVMPNTHHKPKSCYEVKQFLKATENGFFTLYDANGNPFRSFCDFESEPPFAWTLIESMTLENAQKAQHNKGFSVNIPLGECHTSMSLFRLPSHHMSSVLSSYGSTHYRSTCNFNIIEGTGLANRRDYIRFSACRGASTLSNINGGCVEVDYINIRGQSCRKCQMPFYASSSYHLHIDLSGATTTCSRFGFTNFVANEDVFGYYNSHNPTFSCTANKNSTTAWWIGGAYAE</sequence>
<gene>
    <name evidence="2" type="ORF">TRIADDRAFT_60662</name>
</gene>
<evidence type="ECO:0008006" key="4">
    <source>
        <dbReference type="Google" id="ProtNLM"/>
    </source>
</evidence>
<dbReference type="CTD" id="6757869"/>
<keyword evidence="1" id="KW-0732">Signal</keyword>
<evidence type="ECO:0000313" key="3">
    <source>
        <dbReference type="Proteomes" id="UP000009022"/>
    </source>
</evidence>
<dbReference type="GeneID" id="6757869"/>
<dbReference type="AlphaFoldDB" id="B3S914"/>
<accession>B3S914</accession>
<dbReference type="OrthoDB" id="5945834at2759"/>
<feature type="chain" id="PRO_5002798517" description="Fibrinogen C-terminal domain-containing protein" evidence="1">
    <location>
        <begin position="20"/>
        <end position="245"/>
    </location>
</feature>
<keyword evidence="3" id="KW-1185">Reference proteome</keyword>
<name>B3S914_TRIAD</name>
<proteinExistence type="predicted"/>
<dbReference type="EMBL" id="DS985257">
    <property type="protein sequence ID" value="EDV20715.1"/>
    <property type="molecule type" value="Genomic_DNA"/>
</dbReference>
<dbReference type="GO" id="GO:0070492">
    <property type="term" value="F:oligosaccharide binding"/>
    <property type="evidence" value="ECO:0000318"/>
    <property type="project" value="GO_Central"/>
</dbReference>